<reference evidence="7 8" key="1">
    <citation type="submission" date="2018-12" db="EMBL/GenBank/DDBJ databases">
        <title>Complete genome of Litorilituus sediminis.</title>
        <authorList>
            <person name="Liu A."/>
            <person name="Rong J."/>
        </authorList>
    </citation>
    <scope>NUCLEOTIDE SEQUENCE [LARGE SCALE GENOMIC DNA]</scope>
    <source>
        <strain evidence="7 8">JCM 17549</strain>
    </source>
</reference>
<evidence type="ECO:0000256" key="4">
    <source>
        <dbReference type="ARBA" id="ARBA00023136"/>
    </source>
</evidence>
<keyword evidence="3 6" id="KW-0732">Signal</keyword>
<dbReference type="Proteomes" id="UP000290244">
    <property type="component" value="Chromosome"/>
</dbReference>
<evidence type="ECO:0000313" key="7">
    <source>
        <dbReference type="EMBL" id="QBG37038.1"/>
    </source>
</evidence>
<dbReference type="PANTHER" id="PTHR38776">
    <property type="entry name" value="MLTA-INTERACTING PROTEIN-RELATED"/>
    <property type="match status" value="1"/>
</dbReference>
<dbReference type="KEGG" id="lsd:EMK97_15555"/>
<evidence type="ECO:0000256" key="1">
    <source>
        <dbReference type="ARBA" id="ARBA00004442"/>
    </source>
</evidence>
<dbReference type="AlphaFoldDB" id="A0A4P6P7K4"/>
<evidence type="ECO:0000256" key="6">
    <source>
        <dbReference type="SAM" id="SignalP"/>
    </source>
</evidence>
<comment type="similarity">
    <text evidence="2">Belongs to the MipA/OmpV family.</text>
</comment>
<keyword evidence="5" id="KW-0998">Cell outer membrane</keyword>
<sequence length="305" mass="34570">MIRKTLLSIIAPLLLSFLSLIFCPNSYAEQTEQASDTAAEQNSNGPVVKDEFEWQFILDLSVVYDPKIIAGIEQEDPWHYFMPGVLVDLSYKGFFLQSNQRRSNMLFGGIEFGYQLLVKDNWQLDLIGKAYMQGYDSESLIEYGGGDEDLIEGLRERDGTAGIALRYSYYFPDALFTLDLASAHTGDDENGDHVQGFIFDSFYSYLLPYRNWDIYLGAGLTYYSQNIVDYYIGVSASEVKEGRPEYTADDGFRTQLEIYAQHPISANWSFNTGITHSIFSSNVKDSPIVDTNHITQVMVGVLYVF</sequence>
<keyword evidence="8" id="KW-1185">Reference proteome</keyword>
<name>A0A4P6P7K4_9GAMM</name>
<proteinExistence type="inferred from homology"/>
<dbReference type="Pfam" id="PF06629">
    <property type="entry name" value="MipA"/>
    <property type="match status" value="1"/>
</dbReference>
<dbReference type="RefSeq" id="WP_130603707.1">
    <property type="nucleotide sequence ID" value="NZ_CP034759.1"/>
</dbReference>
<dbReference type="OrthoDB" id="8562138at2"/>
<feature type="chain" id="PRO_5020708951" evidence="6">
    <location>
        <begin position="29"/>
        <end position="305"/>
    </location>
</feature>
<dbReference type="EMBL" id="CP034759">
    <property type="protein sequence ID" value="QBG37038.1"/>
    <property type="molecule type" value="Genomic_DNA"/>
</dbReference>
<evidence type="ECO:0000256" key="3">
    <source>
        <dbReference type="ARBA" id="ARBA00022729"/>
    </source>
</evidence>
<protein>
    <submittedName>
        <fullName evidence="7">MipA/OmpV family protein</fullName>
    </submittedName>
</protein>
<comment type="subcellular location">
    <subcellularLocation>
        <location evidence="1">Cell outer membrane</location>
    </subcellularLocation>
</comment>
<gene>
    <name evidence="7" type="ORF">EMK97_15555</name>
</gene>
<evidence type="ECO:0000256" key="2">
    <source>
        <dbReference type="ARBA" id="ARBA00005722"/>
    </source>
</evidence>
<accession>A0A4P6P7K4</accession>
<dbReference type="InterPro" id="IPR010583">
    <property type="entry name" value="MipA"/>
</dbReference>
<evidence type="ECO:0000313" key="8">
    <source>
        <dbReference type="Proteomes" id="UP000290244"/>
    </source>
</evidence>
<feature type="signal peptide" evidence="6">
    <location>
        <begin position="1"/>
        <end position="28"/>
    </location>
</feature>
<dbReference type="PANTHER" id="PTHR38776:SF1">
    <property type="entry name" value="MLTA-INTERACTING PROTEIN-RELATED"/>
    <property type="match status" value="1"/>
</dbReference>
<dbReference type="GO" id="GO:0009279">
    <property type="term" value="C:cell outer membrane"/>
    <property type="evidence" value="ECO:0007669"/>
    <property type="project" value="UniProtKB-SubCell"/>
</dbReference>
<evidence type="ECO:0000256" key="5">
    <source>
        <dbReference type="ARBA" id="ARBA00023237"/>
    </source>
</evidence>
<keyword evidence="4" id="KW-0472">Membrane</keyword>
<organism evidence="7 8">
    <name type="scientific">Litorilituus sediminis</name>
    <dbReference type="NCBI Taxonomy" id="718192"/>
    <lineage>
        <taxon>Bacteria</taxon>
        <taxon>Pseudomonadati</taxon>
        <taxon>Pseudomonadota</taxon>
        <taxon>Gammaproteobacteria</taxon>
        <taxon>Alteromonadales</taxon>
        <taxon>Colwelliaceae</taxon>
        <taxon>Litorilituus</taxon>
    </lineage>
</organism>